<evidence type="ECO:0000313" key="2">
    <source>
        <dbReference type="Proteomes" id="UP000836387"/>
    </source>
</evidence>
<keyword evidence="2" id="KW-1185">Reference proteome</keyword>
<sequence length="160" mass="18180">MSKTTVVRDRPSPRRRSVFSPDDDIFGGGVPLYDEPRTRTSRPITPEAKLSMAHDVNGVVRTVVEAMQQSAHYEPVLVKRASDLRDILSEFIRKTDQITQSPIRTPRHERYLESSPAFTRMFEDPASSPPRRMSNVSDDKSPQHSPSSGLGRRMQMMKVK</sequence>
<organism evidence="1 2">
    <name type="scientific">Clonostachys rosea f. rosea IK726</name>
    <dbReference type="NCBI Taxonomy" id="1349383"/>
    <lineage>
        <taxon>Eukaryota</taxon>
        <taxon>Fungi</taxon>
        <taxon>Dikarya</taxon>
        <taxon>Ascomycota</taxon>
        <taxon>Pezizomycotina</taxon>
        <taxon>Sordariomycetes</taxon>
        <taxon>Hypocreomycetidae</taxon>
        <taxon>Hypocreales</taxon>
        <taxon>Bionectriaceae</taxon>
        <taxon>Clonostachys</taxon>
    </lineage>
</organism>
<gene>
    <name evidence="1" type="ORF">CRV2_00021433</name>
</gene>
<comment type="caution">
    <text evidence="1">The sequence shown here is derived from an EMBL/GenBank/DDBJ whole genome shotgun (WGS) entry which is preliminary data.</text>
</comment>
<dbReference type="Proteomes" id="UP000836387">
    <property type="component" value="Unassembled WGS sequence"/>
</dbReference>
<reference evidence="1" key="1">
    <citation type="submission" date="2020-04" db="EMBL/GenBank/DDBJ databases">
        <authorList>
            <person name="Broberg M."/>
        </authorList>
    </citation>
    <scope>NUCLEOTIDE SEQUENCE</scope>
</reference>
<name>A0ACA9U9G9_BIOOC</name>
<reference evidence="1" key="2">
    <citation type="submission" date="2021-10" db="EMBL/GenBank/DDBJ databases">
        <authorList>
            <person name="Piombo E."/>
        </authorList>
    </citation>
    <scope>NUCLEOTIDE SEQUENCE</scope>
</reference>
<evidence type="ECO:0000313" key="1">
    <source>
        <dbReference type="EMBL" id="CAG9949981.1"/>
    </source>
</evidence>
<dbReference type="EMBL" id="CADEHS020000116">
    <property type="protein sequence ID" value="CAG9949981.1"/>
    <property type="molecule type" value="Genomic_DNA"/>
</dbReference>
<proteinExistence type="predicted"/>
<accession>A0ACA9U9G9</accession>
<protein>
    <submittedName>
        <fullName evidence="1">Uncharacterized protein</fullName>
    </submittedName>
</protein>